<proteinExistence type="predicted"/>
<evidence type="ECO:0000256" key="1">
    <source>
        <dbReference type="SAM" id="Phobius"/>
    </source>
</evidence>
<dbReference type="Proteomes" id="UP000613266">
    <property type="component" value="Unassembled WGS sequence"/>
</dbReference>
<sequence length="246" mass="27093">MVRELALFWLVLLGFLVVDSCLLLTPGGEALRLDARGRPRYRPGLRLQLLRRESAWMNPLNPWDRLLPTPLALGALAPGQPARERQRLRALLRAVAPLHALALVYLLGLGLLGLLSWRAHAGLVLAALLSLHLLLWSLSAGLVLWRRAPLGLTGGQAAALLFEALLVPAYTLNLGKRLLRRHPSSLPALGLGLHEWRALRRRDPAAAQLLAVQLRGRLEELEQEGAAGAQLAWLQQARQRLRAPTS</sequence>
<feature type="transmembrane region" description="Helical" evidence="1">
    <location>
        <begin position="157"/>
        <end position="175"/>
    </location>
</feature>
<name>A0A931NGD1_9BURK</name>
<evidence type="ECO:0000313" key="3">
    <source>
        <dbReference type="Proteomes" id="UP000613266"/>
    </source>
</evidence>
<gene>
    <name evidence="2" type="ORF">I7X39_03475</name>
</gene>
<organism evidence="2 3">
    <name type="scientific">Inhella proteolytica</name>
    <dbReference type="NCBI Taxonomy" id="2795029"/>
    <lineage>
        <taxon>Bacteria</taxon>
        <taxon>Pseudomonadati</taxon>
        <taxon>Pseudomonadota</taxon>
        <taxon>Betaproteobacteria</taxon>
        <taxon>Burkholderiales</taxon>
        <taxon>Sphaerotilaceae</taxon>
        <taxon>Inhella</taxon>
    </lineage>
</organism>
<feature type="transmembrane region" description="Helical" evidence="1">
    <location>
        <begin position="122"/>
        <end position="145"/>
    </location>
</feature>
<feature type="transmembrane region" description="Helical" evidence="1">
    <location>
        <begin position="94"/>
        <end position="115"/>
    </location>
</feature>
<keyword evidence="1" id="KW-1133">Transmembrane helix</keyword>
<accession>A0A931NGD1</accession>
<reference evidence="2" key="1">
    <citation type="submission" date="2020-12" db="EMBL/GenBank/DDBJ databases">
        <title>The genome sequence of Inhella sp. 1Y17.</title>
        <authorList>
            <person name="Liu Y."/>
        </authorList>
    </citation>
    <scope>NUCLEOTIDE SEQUENCE</scope>
    <source>
        <strain evidence="2">1Y17</strain>
    </source>
</reference>
<keyword evidence="1" id="KW-0812">Transmembrane</keyword>
<evidence type="ECO:0000313" key="2">
    <source>
        <dbReference type="EMBL" id="MBH9575959.1"/>
    </source>
</evidence>
<keyword evidence="1" id="KW-0472">Membrane</keyword>
<dbReference type="RefSeq" id="WP_198109579.1">
    <property type="nucleotide sequence ID" value="NZ_JAEDAK010000002.1"/>
</dbReference>
<comment type="caution">
    <text evidence="2">The sequence shown here is derived from an EMBL/GenBank/DDBJ whole genome shotgun (WGS) entry which is preliminary data.</text>
</comment>
<dbReference type="AlphaFoldDB" id="A0A931NGD1"/>
<protein>
    <submittedName>
        <fullName evidence="2">Uncharacterized protein</fullName>
    </submittedName>
</protein>
<keyword evidence="3" id="KW-1185">Reference proteome</keyword>
<dbReference type="EMBL" id="JAEDAK010000002">
    <property type="protein sequence ID" value="MBH9575959.1"/>
    <property type="molecule type" value="Genomic_DNA"/>
</dbReference>